<feature type="signal peptide" evidence="6">
    <location>
        <begin position="1"/>
        <end position="18"/>
    </location>
</feature>
<name>A0A8S1EPM5_9PELO</name>
<evidence type="ECO:0000256" key="1">
    <source>
        <dbReference type="ARBA" id="ARBA00022771"/>
    </source>
</evidence>
<feature type="domain" description="RING-type" evidence="7">
    <location>
        <begin position="319"/>
        <end position="360"/>
    </location>
</feature>
<keyword evidence="5" id="KW-1133">Transmembrane helix</keyword>
<evidence type="ECO:0000313" key="8">
    <source>
        <dbReference type="EMBL" id="CAB3403315.1"/>
    </source>
</evidence>
<dbReference type="CDD" id="cd16666">
    <property type="entry name" value="RING-H2_RNF43-like"/>
    <property type="match status" value="1"/>
</dbReference>
<dbReference type="Gene3D" id="3.50.30.30">
    <property type="match status" value="1"/>
</dbReference>
<dbReference type="PROSITE" id="PS50089">
    <property type="entry name" value="ZF_RING_2"/>
    <property type="match status" value="1"/>
</dbReference>
<dbReference type="SUPFAM" id="SSF57850">
    <property type="entry name" value="RING/U-box"/>
    <property type="match status" value="1"/>
</dbReference>
<organism evidence="8 9">
    <name type="scientific">Caenorhabditis bovis</name>
    <dbReference type="NCBI Taxonomy" id="2654633"/>
    <lineage>
        <taxon>Eukaryota</taxon>
        <taxon>Metazoa</taxon>
        <taxon>Ecdysozoa</taxon>
        <taxon>Nematoda</taxon>
        <taxon>Chromadorea</taxon>
        <taxon>Rhabditida</taxon>
        <taxon>Rhabditina</taxon>
        <taxon>Rhabditomorpha</taxon>
        <taxon>Rhabditoidea</taxon>
        <taxon>Rhabditidae</taxon>
        <taxon>Peloderinae</taxon>
        <taxon>Caenorhabditis</taxon>
    </lineage>
</organism>
<keyword evidence="1 3" id="KW-0863">Zinc-finger</keyword>
<reference evidence="8 9" key="1">
    <citation type="submission" date="2020-04" db="EMBL/GenBank/DDBJ databases">
        <authorList>
            <person name="Laetsch R D."/>
            <person name="Stevens L."/>
            <person name="Kumar S."/>
            <person name="Blaxter L. M."/>
        </authorList>
    </citation>
    <scope>NUCLEOTIDE SEQUENCE [LARGE SCALE GENOMIC DNA]</scope>
</reference>
<evidence type="ECO:0000256" key="2">
    <source>
        <dbReference type="ARBA" id="ARBA00022833"/>
    </source>
</evidence>
<keyword evidence="1 3" id="KW-0479">Metal-binding</keyword>
<gene>
    <name evidence="8" type="ORF">CBOVIS_LOCUS5812</name>
</gene>
<evidence type="ECO:0000256" key="3">
    <source>
        <dbReference type="PROSITE-ProRule" id="PRU00175"/>
    </source>
</evidence>
<feature type="region of interest" description="Disordered" evidence="4">
    <location>
        <begin position="434"/>
        <end position="455"/>
    </location>
</feature>
<dbReference type="GO" id="GO:0008270">
    <property type="term" value="F:zinc ion binding"/>
    <property type="evidence" value="ECO:0007669"/>
    <property type="project" value="UniProtKB-KW"/>
</dbReference>
<dbReference type="FunFam" id="3.30.40.10:FF:000388">
    <property type="entry name" value="Putative RING zinc finger domain superfamily protein"/>
    <property type="match status" value="1"/>
</dbReference>
<dbReference type="OrthoDB" id="8062037at2759"/>
<keyword evidence="2" id="KW-0862">Zinc</keyword>
<comment type="caution">
    <text evidence="8">The sequence shown here is derived from an EMBL/GenBank/DDBJ whole genome shotgun (WGS) entry which is preliminary data.</text>
</comment>
<feature type="compositionally biased region" description="Polar residues" evidence="4">
    <location>
        <begin position="435"/>
        <end position="448"/>
    </location>
</feature>
<feature type="transmembrane region" description="Helical" evidence="5">
    <location>
        <begin position="213"/>
        <end position="236"/>
    </location>
</feature>
<dbReference type="PANTHER" id="PTHR16200">
    <property type="entry name" value="RING ZINC FINGER"/>
    <property type="match status" value="1"/>
</dbReference>
<dbReference type="InterPro" id="IPR051073">
    <property type="entry name" value="ZNRF3_Arkadia_E3_ligases"/>
</dbReference>
<keyword evidence="6" id="KW-0732">Signal</keyword>
<feature type="chain" id="PRO_5035815863" description="RING-type domain-containing protein" evidence="6">
    <location>
        <begin position="19"/>
        <end position="487"/>
    </location>
</feature>
<evidence type="ECO:0000256" key="4">
    <source>
        <dbReference type="SAM" id="MobiDB-lite"/>
    </source>
</evidence>
<dbReference type="InterPro" id="IPR013083">
    <property type="entry name" value="Znf_RING/FYVE/PHD"/>
</dbReference>
<keyword evidence="5" id="KW-0812">Transmembrane</keyword>
<dbReference type="InterPro" id="IPR001841">
    <property type="entry name" value="Znf_RING"/>
</dbReference>
<evidence type="ECO:0000259" key="7">
    <source>
        <dbReference type="PROSITE" id="PS50089"/>
    </source>
</evidence>
<feature type="region of interest" description="Disordered" evidence="4">
    <location>
        <begin position="370"/>
        <end position="395"/>
    </location>
</feature>
<evidence type="ECO:0000313" key="9">
    <source>
        <dbReference type="Proteomes" id="UP000494206"/>
    </source>
</evidence>
<proteinExistence type="predicted"/>
<keyword evidence="9" id="KW-1185">Reference proteome</keyword>
<evidence type="ECO:0000256" key="5">
    <source>
        <dbReference type="SAM" id="Phobius"/>
    </source>
</evidence>
<evidence type="ECO:0000256" key="6">
    <source>
        <dbReference type="SAM" id="SignalP"/>
    </source>
</evidence>
<dbReference type="SMART" id="SM00184">
    <property type="entry name" value="RING"/>
    <property type="match status" value="1"/>
</dbReference>
<protein>
    <recommendedName>
        <fullName evidence="7">RING-type domain-containing protein</fullName>
    </recommendedName>
</protein>
<dbReference type="EMBL" id="CADEPM010000003">
    <property type="protein sequence ID" value="CAB3403315.1"/>
    <property type="molecule type" value="Genomic_DNA"/>
</dbReference>
<dbReference type="Proteomes" id="UP000494206">
    <property type="component" value="Unassembled WGS sequence"/>
</dbReference>
<keyword evidence="5" id="KW-0472">Membrane</keyword>
<sequence>MLAYYVIALIVMVRWIGARPATIHATHTIVASGDAASQFKFTEKADIVVTHRNINEDSTDTETSIKLWGTFSPVGSNYETGGDIVQVSSFRPCKAHRTGVDHTIFEHVSVVFVDDVQPFLTGCVALDNQARFAEKSGAMALVVGPASRVERNTKPLTLGITRIPVIVLDDEQTELLRDELKKASTSGSVAKLRINYIEEKPPKVLKLQVFRPTLLNICLIGLLIILIAFVSLLVVIKIRCQPTVHRELWLRALARTALTKMEIRNFEKDAESAKAKSKKSTFARLKHHRMSNSRNSSYLAVFGSLTSVAQSTASSQERCVICLDEYEEGTELRVLFCGHEFHPKCVDPWLLAKRRCPLCQFDVVYKHYPKTDSPNKVTSSSPPPPPPPRNSTDDMTALLLPRLTPDDALPQSIVSRASRRPHRTMMAYSIRRPNDSTMATCSPSSQRARSCPKRRQLRPRNQIWTTVRVGGYSSDVSSSHAEPHRAF</sequence>
<dbReference type="AlphaFoldDB" id="A0A8S1EPM5"/>
<dbReference type="Pfam" id="PF13639">
    <property type="entry name" value="zf-RING_2"/>
    <property type="match status" value="1"/>
</dbReference>
<dbReference type="Gene3D" id="3.30.40.10">
    <property type="entry name" value="Zinc/RING finger domain, C3HC4 (zinc finger)"/>
    <property type="match status" value="1"/>
</dbReference>
<accession>A0A8S1EPM5</accession>